<evidence type="ECO:0000256" key="2">
    <source>
        <dbReference type="ARBA" id="ARBA00005179"/>
    </source>
</evidence>
<dbReference type="InterPro" id="IPR002401">
    <property type="entry name" value="Cyt_P450_E_grp-I"/>
</dbReference>
<name>A0A0D7BG31_9AGAR</name>
<comment type="cofactor">
    <cofactor evidence="1 9">
        <name>heme</name>
        <dbReference type="ChEBI" id="CHEBI:30413"/>
    </cofactor>
</comment>
<accession>A0A0D7BG31</accession>
<dbReference type="GO" id="GO:0005506">
    <property type="term" value="F:iron ion binding"/>
    <property type="evidence" value="ECO:0007669"/>
    <property type="project" value="InterPro"/>
</dbReference>
<dbReference type="InterPro" id="IPR050364">
    <property type="entry name" value="Cytochrome_P450_fung"/>
</dbReference>
<keyword evidence="12" id="KW-1185">Reference proteome</keyword>
<dbReference type="PROSITE" id="PS00086">
    <property type="entry name" value="CYTOCHROME_P450"/>
    <property type="match status" value="1"/>
</dbReference>
<dbReference type="InterPro" id="IPR017972">
    <property type="entry name" value="Cyt_P450_CS"/>
</dbReference>
<evidence type="ECO:0000256" key="10">
    <source>
        <dbReference type="RuleBase" id="RU000461"/>
    </source>
</evidence>
<gene>
    <name evidence="11" type="ORF">CYLTODRAFT_350312</name>
</gene>
<evidence type="ECO:0000256" key="7">
    <source>
        <dbReference type="ARBA" id="ARBA00023004"/>
    </source>
</evidence>
<dbReference type="InterPro" id="IPR036396">
    <property type="entry name" value="Cyt_P450_sf"/>
</dbReference>
<dbReference type="GO" id="GO:0020037">
    <property type="term" value="F:heme binding"/>
    <property type="evidence" value="ECO:0007669"/>
    <property type="project" value="InterPro"/>
</dbReference>
<keyword evidence="4 9" id="KW-0349">Heme</keyword>
<dbReference type="InterPro" id="IPR001128">
    <property type="entry name" value="Cyt_P450"/>
</dbReference>
<comment type="similarity">
    <text evidence="3 10">Belongs to the cytochrome P450 family.</text>
</comment>
<reference evidence="11 12" key="1">
    <citation type="journal article" date="2015" name="Fungal Genet. Biol.">
        <title>Evolution of novel wood decay mechanisms in Agaricales revealed by the genome sequences of Fistulina hepatica and Cylindrobasidium torrendii.</title>
        <authorList>
            <person name="Floudas D."/>
            <person name="Held B.W."/>
            <person name="Riley R."/>
            <person name="Nagy L.G."/>
            <person name="Koehler G."/>
            <person name="Ransdell A.S."/>
            <person name="Younus H."/>
            <person name="Chow J."/>
            <person name="Chiniquy J."/>
            <person name="Lipzen A."/>
            <person name="Tritt A."/>
            <person name="Sun H."/>
            <person name="Haridas S."/>
            <person name="LaButti K."/>
            <person name="Ohm R.A."/>
            <person name="Kues U."/>
            <person name="Blanchette R.A."/>
            <person name="Grigoriev I.V."/>
            <person name="Minto R.E."/>
            <person name="Hibbett D.S."/>
        </authorList>
    </citation>
    <scope>NUCLEOTIDE SEQUENCE [LARGE SCALE GENOMIC DNA]</scope>
    <source>
        <strain evidence="11 12">FP15055 ss-10</strain>
    </source>
</reference>
<dbReference type="SUPFAM" id="SSF48264">
    <property type="entry name" value="Cytochrome P450"/>
    <property type="match status" value="1"/>
</dbReference>
<comment type="pathway">
    <text evidence="2">Secondary metabolite biosynthesis.</text>
</comment>
<proteinExistence type="inferred from homology"/>
<evidence type="ECO:0000256" key="9">
    <source>
        <dbReference type="PIRSR" id="PIRSR602401-1"/>
    </source>
</evidence>
<organism evidence="11 12">
    <name type="scientific">Cylindrobasidium torrendii FP15055 ss-10</name>
    <dbReference type="NCBI Taxonomy" id="1314674"/>
    <lineage>
        <taxon>Eukaryota</taxon>
        <taxon>Fungi</taxon>
        <taxon>Dikarya</taxon>
        <taxon>Basidiomycota</taxon>
        <taxon>Agaricomycotina</taxon>
        <taxon>Agaricomycetes</taxon>
        <taxon>Agaricomycetidae</taxon>
        <taxon>Agaricales</taxon>
        <taxon>Marasmiineae</taxon>
        <taxon>Physalacriaceae</taxon>
        <taxon>Cylindrobasidium</taxon>
    </lineage>
</organism>
<dbReference type="EMBL" id="KN880491">
    <property type="protein sequence ID" value="KIY69044.1"/>
    <property type="molecule type" value="Genomic_DNA"/>
</dbReference>
<dbReference type="Proteomes" id="UP000054007">
    <property type="component" value="Unassembled WGS sequence"/>
</dbReference>
<evidence type="ECO:0000256" key="1">
    <source>
        <dbReference type="ARBA" id="ARBA00001971"/>
    </source>
</evidence>
<keyword evidence="6 10" id="KW-0560">Oxidoreductase</keyword>
<dbReference type="GO" id="GO:0004497">
    <property type="term" value="F:monooxygenase activity"/>
    <property type="evidence" value="ECO:0007669"/>
    <property type="project" value="UniProtKB-KW"/>
</dbReference>
<evidence type="ECO:0000256" key="4">
    <source>
        <dbReference type="ARBA" id="ARBA00022617"/>
    </source>
</evidence>
<dbReference type="PRINTS" id="PR00463">
    <property type="entry name" value="EP450I"/>
</dbReference>
<keyword evidence="5 9" id="KW-0479">Metal-binding</keyword>
<dbReference type="CDD" id="cd11065">
    <property type="entry name" value="CYP64-like"/>
    <property type="match status" value="1"/>
</dbReference>
<feature type="binding site" description="axial binding residue" evidence="9">
    <location>
        <position position="417"/>
    </location>
    <ligand>
        <name>heme</name>
        <dbReference type="ChEBI" id="CHEBI:30413"/>
    </ligand>
    <ligandPart>
        <name>Fe</name>
        <dbReference type="ChEBI" id="CHEBI:18248"/>
    </ligandPart>
</feature>
<dbReference type="STRING" id="1314674.A0A0D7BG31"/>
<evidence type="ECO:0000256" key="3">
    <source>
        <dbReference type="ARBA" id="ARBA00010617"/>
    </source>
</evidence>
<sequence length="486" mass="54642">MLGAASLPPGPAKHWLLGNLRDMPTEKEYEVYAQWGKQYKSDILHMEIFGINIVVLNSLEAVNDLLDRRSAHYSGRAHLPMVMDLMGWKWLLGFKPYGERYHRRIFNEEFSEKAAPRFEPQERAAAAQFLKRLSESPADYLQHVRHWAASLVISIAYGIDIKPVNDPYVKAAEEAAHTISVAGVPGAFLVDTFPWMKHIPEWVPGADFQRKAREWKAIARRMVDLPYATAKSMIESNSYRPSFVSYNLEKPEAHGPKAEYHEEAVKSMAGSMYIAGSDTSITTVLYFILGVLSNPDAQAKAQEEIDRVLPADKLPDFDDEPSLPYVTALVKECLRWKVVTPFAIPHLYESKEDDVYKGCRIPAGSIIMPNSWCVFMLRKHYPDPMKFNPDRFMKDGKLDPNVRDPSCAAFGFGRRVCPGKHMGYASVWLVVASTLATFDIKQKVDDYGRPIPVPGTTISGLVSMPVPFECSITPRSRAAADLVSSL</sequence>
<evidence type="ECO:0000313" key="12">
    <source>
        <dbReference type="Proteomes" id="UP000054007"/>
    </source>
</evidence>
<evidence type="ECO:0000313" key="11">
    <source>
        <dbReference type="EMBL" id="KIY69044.1"/>
    </source>
</evidence>
<dbReference type="Gene3D" id="1.10.630.10">
    <property type="entry name" value="Cytochrome P450"/>
    <property type="match status" value="1"/>
</dbReference>
<dbReference type="PANTHER" id="PTHR46300:SF7">
    <property type="entry name" value="P450, PUTATIVE (EUROFUNG)-RELATED"/>
    <property type="match status" value="1"/>
</dbReference>
<dbReference type="OrthoDB" id="2789670at2759"/>
<evidence type="ECO:0000256" key="6">
    <source>
        <dbReference type="ARBA" id="ARBA00023002"/>
    </source>
</evidence>
<dbReference type="GO" id="GO:0016705">
    <property type="term" value="F:oxidoreductase activity, acting on paired donors, with incorporation or reduction of molecular oxygen"/>
    <property type="evidence" value="ECO:0007669"/>
    <property type="project" value="InterPro"/>
</dbReference>
<evidence type="ECO:0000256" key="8">
    <source>
        <dbReference type="ARBA" id="ARBA00023033"/>
    </source>
</evidence>
<dbReference type="AlphaFoldDB" id="A0A0D7BG31"/>
<dbReference type="Pfam" id="PF00067">
    <property type="entry name" value="p450"/>
    <property type="match status" value="1"/>
</dbReference>
<protein>
    <submittedName>
        <fullName evidence="11">Cytochrome P450</fullName>
    </submittedName>
</protein>
<keyword evidence="7 9" id="KW-0408">Iron</keyword>
<evidence type="ECO:0000256" key="5">
    <source>
        <dbReference type="ARBA" id="ARBA00022723"/>
    </source>
</evidence>
<keyword evidence="8 10" id="KW-0503">Monooxygenase</keyword>
<dbReference type="PANTHER" id="PTHR46300">
    <property type="entry name" value="P450, PUTATIVE (EUROFUNG)-RELATED-RELATED"/>
    <property type="match status" value="1"/>
</dbReference>